<organism evidence="4 5">
    <name type="scientific">Syntrophus aciditrophicus (strain SB)</name>
    <dbReference type="NCBI Taxonomy" id="56780"/>
    <lineage>
        <taxon>Bacteria</taxon>
        <taxon>Pseudomonadati</taxon>
        <taxon>Thermodesulfobacteriota</taxon>
        <taxon>Syntrophia</taxon>
        <taxon>Syntrophales</taxon>
        <taxon>Syntrophaceae</taxon>
        <taxon>Syntrophus</taxon>
    </lineage>
</organism>
<dbReference type="CDD" id="cd00156">
    <property type="entry name" value="REC"/>
    <property type="match status" value="1"/>
</dbReference>
<dbReference type="Gene3D" id="3.40.50.2300">
    <property type="match status" value="1"/>
</dbReference>
<dbReference type="SUPFAM" id="SSF52172">
    <property type="entry name" value="CheY-like"/>
    <property type="match status" value="1"/>
</dbReference>
<dbReference type="AlphaFoldDB" id="Q2LSK3"/>
<dbReference type="PANTHER" id="PTHR44591:SF3">
    <property type="entry name" value="RESPONSE REGULATORY DOMAIN-CONTAINING PROTEIN"/>
    <property type="match status" value="1"/>
</dbReference>
<dbReference type="eggNOG" id="COG2204">
    <property type="taxonomic scope" value="Bacteria"/>
</dbReference>
<dbReference type="PROSITE" id="PS50110">
    <property type="entry name" value="RESPONSE_REGULATORY"/>
    <property type="match status" value="1"/>
</dbReference>
<name>Q2LSK3_SYNAS</name>
<dbReference type="InterPro" id="IPR011006">
    <property type="entry name" value="CheY-like_superfamily"/>
</dbReference>
<dbReference type="STRING" id="56780.SYN_00974"/>
<dbReference type="Pfam" id="PF00072">
    <property type="entry name" value="Response_reg"/>
    <property type="match status" value="1"/>
</dbReference>
<reference evidence="4 5" key="1">
    <citation type="journal article" date="2007" name="Proc. Natl. Acad. Sci. U.S.A.">
        <title>The genome of Syntrophus aciditrophicus: life at the thermodynamic limit of microbial growth.</title>
        <authorList>
            <person name="McInerney M.J."/>
            <person name="Rohlin L."/>
            <person name="Mouttaki H."/>
            <person name="Kim U."/>
            <person name="Krupp R.S."/>
            <person name="Rios-Hernandez L."/>
            <person name="Sieber J."/>
            <person name="Struchtemeyer C.G."/>
            <person name="Bhattacharyya A."/>
            <person name="Campbell J.W."/>
            <person name="Gunsalus R.P."/>
        </authorList>
    </citation>
    <scope>NUCLEOTIDE SEQUENCE [LARGE SCALE GENOMIC DNA]</scope>
    <source>
        <strain evidence="4 5">SB</strain>
    </source>
</reference>
<evidence type="ECO:0000259" key="3">
    <source>
        <dbReference type="PROSITE" id="PS50110"/>
    </source>
</evidence>
<dbReference type="KEGG" id="sat:SYN_00974"/>
<evidence type="ECO:0000313" key="5">
    <source>
        <dbReference type="Proteomes" id="UP000001933"/>
    </source>
</evidence>
<dbReference type="InterPro" id="IPR001789">
    <property type="entry name" value="Sig_transdc_resp-reg_receiver"/>
</dbReference>
<gene>
    <name evidence="4" type="ORF">SYN_00974</name>
</gene>
<keyword evidence="5" id="KW-1185">Reference proteome</keyword>
<feature type="modified residue" description="4-aspartylphosphate" evidence="2">
    <location>
        <position position="78"/>
    </location>
</feature>
<evidence type="ECO:0000256" key="2">
    <source>
        <dbReference type="PROSITE-ProRule" id="PRU00169"/>
    </source>
</evidence>
<evidence type="ECO:0000313" key="4">
    <source>
        <dbReference type="EMBL" id="ABC77063.1"/>
    </source>
</evidence>
<dbReference type="PANTHER" id="PTHR44591">
    <property type="entry name" value="STRESS RESPONSE REGULATOR PROTEIN 1"/>
    <property type="match status" value="1"/>
</dbReference>
<dbReference type="HOGENOM" id="CLU_000445_69_8_7"/>
<protein>
    <submittedName>
        <fullName evidence="4">Response regulator CheY-like receiver domain</fullName>
    </submittedName>
</protein>
<dbReference type="DNASU" id="3884131"/>
<dbReference type="SMART" id="SM00448">
    <property type="entry name" value="REC"/>
    <property type="match status" value="1"/>
</dbReference>
<sequence length="152" mass="17544">MIKTIFSQNECNTRLQDILPKRKNGMKREILVVDDEETIRYLFLNLFSESLYDVHTAGNAPEALQILKNNAIQVIFLDLKLFGMNGIALCRQIRQTTPLAIIHAITGWAALFDIEECRGAGFDDYFVKPLDMDLIALTVQESFKKLDRWKRH</sequence>
<accession>Q2LSK3</accession>
<dbReference type="Proteomes" id="UP000001933">
    <property type="component" value="Chromosome"/>
</dbReference>
<proteinExistence type="predicted"/>
<keyword evidence="1 2" id="KW-0597">Phosphoprotein</keyword>
<dbReference type="EMBL" id="CP000252">
    <property type="protein sequence ID" value="ABC77063.1"/>
    <property type="molecule type" value="Genomic_DNA"/>
</dbReference>
<feature type="domain" description="Response regulatory" evidence="3">
    <location>
        <begin position="29"/>
        <end position="143"/>
    </location>
</feature>
<dbReference type="GO" id="GO:0000160">
    <property type="term" value="P:phosphorelay signal transduction system"/>
    <property type="evidence" value="ECO:0007669"/>
    <property type="project" value="InterPro"/>
</dbReference>
<dbReference type="InterPro" id="IPR050595">
    <property type="entry name" value="Bact_response_regulator"/>
</dbReference>
<evidence type="ECO:0000256" key="1">
    <source>
        <dbReference type="ARBA" id="ARBA00022553"/>
    </source>
</evidence>
<dbReference type="InParanoid" id="Q2LSK3"/>